<protein>
    <submittedName>
        <fullName evidence="2">GNAT family protein</fullName>
    </submittedName>
</protein>
<reference evidence="3" key="1">
    <citation type="journal article" date="2019" name="Int. J. Syst. Evol. Microbiol.">
        <title>The Global Catalogue of Microorganisms (GCM) 10K type strain sequencing project: providing services to taxonomists for standard genome sequencing and annotation.</title>
        <authorList>
            <consortium name="The Broad Institute Genomics Platform"/>
            <consortium name="The Broad Institute Genome Sequencing Center for Infectious Disease"/>
            <person name="Wu L."/>
            <person name="Ma J."/>
        </authorList>
    </citation>
    <scope>NUCLEOTIDE SEQUENCE [LARGE SCALE GENOMIC DNA]</scope>
    <source>
        <strain evidence="3">CGMCC 1.15809</strain>
    </source>
</reference>
<evidence type="ECO:0000313" key="3">
    <source>
        <dbReference type="Proteomes" id="UP001596241"/>
    </source>
</evidence>
<evidence type="ECO:0000313" key="2">
    <source>
        <dbReference type="EMBL" id="MFC5896153.1"/>
    </source>
</evidence>
<dbReference type="PANTHER" id="PTHR43441:SF2">
    <property type="entry name" value="FAMILY ACETYLTRANSFERASE, PUTATIVE (AFU_ORTHOLOGUE AFUA_7G00850)-RELATED"/>
    <property type="match status" value="1"/>
</dbReference>
<dbReference type="PROSITE" id="PS51186">
    <property type="entry name" value="GNAT"/>
    <property type="match status" value="1"/>
</dbReference>
<sequence>MIDASALDEKPVLTGARIRLVPLAARHAADYHAATLDPEIRRLTGSHRDFTRAEIERWCGGAAARAGRLDLAVEDRESGRFLGDVALMDVDPDNGHATLRILLVAGATDRGLGSEAVRLLLGHAFDRVRLHRVQLEVFAYNHRARRAYERCGFTVEGRMRQALRWDGAWHDVLVMAVLRTEWADGAAREAGATV</sequence>
<accession>A0ABW1FTF9</accession>
<dbReference type="SUPFAM" id="SSF55729">
    <property type="entry name" value="Acyl-CoA N-acyltransferases (Nat)"/>
    <property type="match status" value="1"/>
</dbReference>
<organism evidence="2 3">
    <name type="scientific">Streptomyces ramulosus</name>
    <dbReference type="NCBI Taxonomy" id="47762"/>
    <lineage>
        <taxon>Bacteria</taxon>
        <taxon>Bacillati</taxon>
        <taxon>Actinomycetota</taxon>
        <taxon>Actinomycetes</taxon>
        <taxon>Kitasatosporales</taxon>
        <taxon>Streptomycetaceae</taxon>
        <taxon>Streptomyces</taxon>
    </lineage>
</organism>
<dbReference type="Gene3D" id="3.40.630.30">
    <property type="match status" value="1"/>
</dbReference>
<dbReference type="PANTHER" id="PTHR43441">
    <property type="entry name" value="RIBOSOMAL-PROTEIN-SERINE ACETYLTRANSFERASE"/>
    <property type="match status" value="1"/>
</dbReference>
<comment type="caution">
    <text evidence="2">The sequence shown here is derived from an EMBL/GenBank/DDBJ whole genome shotgun (WGS) entry which is preliminary data.</text>
</comment>
<keyword evidence="3" id="KW-1185">Reference proteome</keyword>
<dbReference type="InterPro" id="IPR000182">
    <property type="entry name" value="GNAT_dom"/>
</dbReference>
<dbReference type="RefSeq" id="WP_345085771.1">
    <property type="nucleotide sequence ID" value="NZ_BAAAWG010000009.1"/>
</dbReference>
<proteinExistence type="predicted"/>
<name>A0ABW1FTF9_9ACTN</name>
<dbReference type="Pfam" id="PF13302">
    <property type="entry name" value="Acetyltransf_3"/>
    <property type="match status" value="1"/>
</dbReference>
<dbReference type="InterPro" id="IPR051908">
    <property type="entry name" value="Ribosomal_N-acetyltransferase"/>
</dbReference>
<gene>
    <name evidence="2" type="ORF">ACFP3M_25490</name>
</gene>
<dbReference type="Proteomes" id="UP001596241">
    <property type="component" value="Unassembled WGS sequence"/>
</dbReference>
<evidence type="ECO:0000259" key="1">
    <source>
        <dbReference type="PROSITE" id="PS51186"/>
    </source>
</evidence>
<feature type="domain" description="N-acetyltransferase" evidence="1">
    <location>
        <begin position="16"/>
        <end position="180"/>
    </location>
</feature>
<dbReference type="InterPro" id="IPR016181">
    <property type="entry name" value="Acyl_CoA_acyltransferase"/>
</dbReference>
<dbReference type="EMBL" id="JBHSPW010000013">
    <property type="protein sequence ID" value="MFC5896153.1"/>
    <property type="molecule type" value="Genomic_DNA"/>
</dbReference>